<dbReference type="AlphaFoldDB" id="A0A165T652"/>
<protein>
    <submittedName>
        <fullName evidence="4">ATP phosphoribosyltransferase regulatory subunit</fullName>
    </submittedName>
</protein>
<feature type="binding site" evidence="2">
    <location>
        <begin position="318"/>
        <end position="319"/>
    </location>
    <ligand>
        <name>L-histidine</name>
        <dbReference type="ChEBI" id="CHEBI:57595"/>
    </ligand>
</feature>
<keyword evidence="5" id="KW-1185">Reference proteome</keyword>
<keyword evidence="1" id="KW-0368">Histidine biosynthesis</keyword>
<feature type="binding site" evidence="2">
    <location>
        <position position="91"/>
    </location>
    <ligand>
        <name>L-histidine</name>
        <dbReference type="ChEBI" id="CHEBI:57595"/>
    </ligand>
</feature>
<dbReference type="GO" id="GO:0005737">
    <property type="term" value="C:cytoplasm"/>
    <property type="evidence" value="ECO:0007669"/>
    <property type="project" value="InterPro"/>
</dbReference>
<proteinExistence type="predicted"/>
<evidence type="ECO:0000313" key="5">
    <source>
        <dbReference type="Proteomes" id="UP000076577"/>
    </source>
</evidence>
<dbReference type="PATRIC" id="fig|989403.3.peg.4838"/>
<reference evidence="4 5" key="1">
    <citation type="journal article" date="2016" name="Front. Microbiol.">
        <title>Comparative Genomic Analysis Reveals a Diverse Repertoire of Genes Involved in Prokaryote-Eukaryote Interactions within the Pseudovibrio Genus.</title>
        <authorList>
            <person name="Romano S."/>
            <person name="Fernandez-Guerra A."/>
            <person name="Reen F.J."/>
            <person name="Glockner F.O."/>
            <person name="Crowley S.P."/>
            <person name="O'Sullivan O."/>
            <person name="Cotter P.D."/>
            <person name="Adams C."/>
            <person name="Dobson A.D."/>
            <person name="O'Gara F."/>
        </authorList>
    </citation>
    <scope>NUCLEOTIDE SEQUENCE [LARGE SCALE GENOMIC DNA]</scope>
    <source>
        <strain evidence="4 5">Ad2</strain>
    </source>
</reference>
<dbReference type="GO" id="GO:0016757">
    <property type="term" value="F:glycosyltransferase activity"/>
    <property type="evidence" value="ECO:0007669"/>
    <property type="project" value="UniProtKB-KW"/>
</dbReference>
<organism evidence="4 5">
    <name type="scientific">Pseudovibrio axinellae</name>
    <dbReference type="NCBI Taxonomy" id="989403"/>
    <lineage>
        <taxon>Bacteria</taxon>
        <taxon>Pseudomonadati</taxon>
        <taxon>Pseudomonadota</taxon>
        <taxon>Alphaproteobacteria</taxon>
        <taxon>Hyphomicrobiales</taxon>
        <taxon>Stappiaceae</taxon>
        <taxon>Pseudovibrio</taxon>
    </lineage>
</organism>
<evidence type="ECO:0000256" key="2">
    <source>
        <dbReference type="PIRSR" id="PIRSR001549-1"/>
    </source>
</evidence>
<dbReference type="SUPFAM" id="SSF55681">
    <property type="entry name" value="Class II aaRS and biotin synthetases"/>
    <property type="match status" value="1"/>
</dbReference>
<dbReference type="GO" id="GO:0004821">
    <property type="term" value="F:histidine-tRNA ligase activity"/>
    <property type="evidence" value="ECO:0007669"/>
    <property type="project" value="TreeGrafter"/>
</dbReference>
<feature type="domain" description="Class II Histidinyl-tRNA synthetase (HisRS)-like catalytic core" evidence="3">
    <location>
        <begin position="10"/>
        <end position="201"/>
    </location>
</feature>
<evidence type="ECO:0000259" key="3">
    <source>
        <dbReference type="Pfam" id="PF13393"/>
    </source>
</evidence>
<keyword evidence="1" id="KW-0028">Amino-acid biosynthesis</keyword>
<evidence type="ECO:0000256" key="1">
    <source>
        <dbReference type="ARBA" id="ARBA00023102"/>
    </source>
</evidence>
<dbReference type="InterPro" id="IPR045864">
    <property type="entry name" value="aa-tRNA-synth_II/BPL/LPL"/>
</dbReference>
<feature type="binding site" evidence="2">
    <location>
        <position position="102"/>
    </location>
    <ligand>
        <name>L-histidine</name>
        <dbReference type="ChEBI" id="CHEBI:57595"/>
    </ligand>
</feature>
<feature type="binding site" evidence="2">
    <location>
        <position position="106"/>
    </location>
    <ligand>
        <name>L-histidine</name>
        <dbReference type="ChEBI" id="CHEBI:57595"/>
    </ligand>
</feature>
<dbReference type="RefSeq" id="WP_208979251.1">
    <property type="nucleotide sequence ID" value="NZ_FOFM01000001.1"/>
</dbReference>
<dbReference type="Gene3D" id="3.30.930.10">
    <property type="entry name" value="Bira Bifunctional Protein, Domain 2"/>
    <property type="match status" value="1"/>
</dbReference>
<dbReference type="Pfam" id="PF13393">
    <property type="entry name" value="tRNA-synt_His"/>
    <property type="match status" value="2"/>
</dbReference>
<keyword evidence="4" id="KW-0808">Transferase</keyword>
<dbReference type="InterPro" id="IPR041715">
    <property type="entry name" value="HisRS-like_core"/>
</dbReference>
<dbReference type="PANTHER" id="PTHR43707">
    <property type="entry name" value="HISTIDYL-TRNA SYNTHETASE"/>
    <property type="match status" value="1"/>
</dbReference>
<keyword evidence="4" id="KW-0328">Glycosyltransferase</keyword>
<dbReference type="PIRSF" id="PIRSF001549">
    <property type="entry name" value="His-tRNA_synth"/>
    <property type="match status" value="1"/>
</dbReference>
<dbReference type="GO" id="GO:0000105">
    <property type="term" value="P:L-histidine biosynthetic process"/>
    <property type="evidence" value="ECO:0007669"/>
    <property type="project" value="UniProtKB-KW"/>
</dbReference>
<dbReference type="PANTHER" id="PTHR43707:SF1">
    <property type="entry name" value="HISTIDINE--TRNA LIGASE, MITOCHONDRIAL-RELATED"/>
    <property type="match status" value="1"/>
</dbReference>
<dbReference type="STRING" id="989403.SAMN05421798_101842"/>
<comment type="caution">
    <text evidence="4">The sequence shown here is derived from an EMBL/GenBank/DDBJ whole genome shotgun (WGS) entry which is preliminary data.</text>
</comment>
<dbReference type="NCBIfam" id="NF008953">
    <property type="entry name" value="PRK12295.1-6"/>
    <property type="match status" value="1"/>
</dbReference>
<feature type="domain" description="Class II Histidinyl-tRNA synthetase (HisRS)-like catalytic core" evidence="3">
    <location>
        <begin position="206"/>
        <end position="366"/>
    </location>
</feature>
<dbReference type="InterPro" id="IPR004516">
    <property type="entry name" value="HisRS/HisZ"/>
</dbReference>
<dbReference type="Proteomes" id="UP000076577">
    <property type="component" value="Unassembled WGS sequence"/>
</dbReference>
<evidence type="ECO:0000313" key="4">
    <source>
        <dbReference type="EMBL" id="KZL05490.1"/>
    </source>
</evidence>
<feature type="binding site" evidence="2">
    <location>
        <begin position="62"/>
        <end position="64"/>
    </location>
    <ligand>
        <name>L-histidine</name>
        <dbReference type="ChEBI" id="CHEBI:57595"/>
    </ligand>
</feature>
<gene>
    <name evidence="4" type="primary">hisZ</name>
    <name evidence="4" type="ORF">PsAD2_04415</name>
</gene>
<sequence>MTLGDNRSLALSQLFRDAGYEEATPPILQPADIFLDLAGEDLRRRLFLTSGEDGQELCLRPDFTIPIARHYLETGEAGRTAAFSYVGQVFRHRPGQLGETMQAGVESIGRSDEEQADADMLGLALEAAGSLGLSAPRIRVGDEGLFTSVLQALEIPKVWQRRLRDVFGERDRLDQVITRMSGVEAKPDAKLGFLAALEGRDPEAAVAVVEDVLSLAGISAVGGRTAHEIAERFMEQAALSAGSGVDKDVISRLSAYLNISGPPPLKAVETLHEFARETGLDLDASIERLATRSDLMAKRGIDIAQLEYSGDFGRRLDYYTDFVFEIHHQSSAHSGQVIGGGRYNKLVERLGAPSTVPAVGFTIWLDRALEGDV</sequence>
<dbReference type="GO" id="GO:0006427">
    <property type="term" value="P:histidyl-tRNA aminoacylation"/>
    <property type="evidence" value="ECO:0007669"/>
    <property type="project" value="TreeGrafter"/>
</dbReference>
<feature type="binding site" evidence="2">
    <location>
        <position position="314"/>
    </location>
    <ligand>
        <name>L-histidine</name>
        <dbReference type="ChEBI" id="CHEBI:57595"/>
    </ligand>
</feature>
<accession>A0A165T652</accession>
<dbReference type="EMBL" id="LMCB01000152">
    <property type="protein sequence ID" value="KZL05490.1"/>
    <property type="molecule type" value="Genomic_DNA"/>
</dbReference>
<name>A0A165T652_9HYPH</name>